<keyword evidence="6" id="KW-1185">Reference proteome</keyword>
<sequence>MNYLAARELKKSPEDVLREAFSGLIAPDAPVSAVFADSSHEAAIGVAGLPYRLPAIRELLSLPGMAALLPPAGSGASALLTLGRGSEGLSLHVRGADLEIREAAVPAAAAWEALRLLDEAAGWAGSLNKDGEHILDLRSPLPGPHFGVNLLLGNRIGFDHALQTTPKSVVDRLGGGSFRSHAATQVLATRWDMRQEENGFPANRQFYLLEDGEQIFYSAEPGDARIESAVCTHSQNMTVIRYRTRCGLEITRTLFILPQRAGEPLATEVQRIDIANHGETSRRLRLVYTGMFGSAAPNALFEDVLYSNVIMQGGVLRNEDGAVVAVSPDYYPQAGRTDLRFHSMVVHGPNGPELPREYSVSYNEFVGTGSLHRPSGALRLSSVLNRKGPGFFAVAAPLEIAAGATVAVDQLTGLVSEKAGGVWSDDALKDEVAALLARFASPETAEAALEEARGFVREYGQFLQLASGSEPLDAYVNRNLPFQVLYQTFVSRSFCQTQKGYREIGFREIQDLYASMYYFVGMGRRDLVRSLLKEWTGMVFEFGYAYHNFFWVGKEPGKWSDDALWLIQAVYRYVMLTGDIEFLEEPCGIAGTSRQRPVFETLQAIITYSGRISVGRHGLPLLDYADWNDCLKLDSTCINGPDKEARYRRQLEAGGTFGDPLESDYSESVMNAFLLKLAVDELAELAEKKGSGAYAAELADFGAELRERIQKHAWKEDFYARVLFNRYPDGEYAYLGAAGDGLSADPDHDGSYFLNSFSWSVLSGCADEEQIKIMLDTLDRRLWTPYGLKLVSSVALGRVSSHTASDEYFPGDRENGGVFKHACMMAAAAMFKGAKEVQDPALAARLGQSGHWLMDRVFPFRTMDDPFAVCGNPRFCTQYNNSETGENIGPMLSGTSTWLTLSLMAALGLEYKADGLALDPVLADTDTELSYTLRLEGAAYHIRIVKPEGFRRVKDDTAVLTMDGKPLENGRIPLLADGGLHEVELKFEAAGR</sequence>
<feature type="domain" description="Glycosyl hydrolase 94 supersandwich" evidence="3">
    <location>
        <begin position="168"/>
        <end position="438"/>
    </location>
</feature>
<dbReference type="PANTHER" id="PTHR37469">
    <property type="entry name" value="CELLOBIONIC ACID PHOSPHORYLASE-RELATED"/>
    <property type="match status" value="1"/>
</dbReference>
<name>A0A5J5GHQ7_9BACL</name>
<dbReference type="SUPFAM" id="SSF74650">
    <property type="entry name" value="Galactose mutarotase-like"/>
    <property type="match status" value="1"/>
</dbReference>
<comment type="caution">
    <text evidence="5">The sequence shown here is derived from an EMBL/GenBank/DDBJ whole genome shotgun (WGS) entry which is preliminary data.</text>
</comment>
<dbReference type="GO" id="GO:0016757">
    <property type="term" value="F:glycosyltransferase activity"/>
    <property type="evidence" value="ECO:0007669"/>
    <property type="project" value="UniProtKB-KW"/>
</dbReference>
<evidence type="ECO:0000259" key="3">
    <source>
        <dbReference type="Pfam" id="PF06165"/>
    </source>
</evidence>
<dbReference type="Pfam" id="PF17167">
    <property type="entry name" value="Glyco_hydro_94"/>
    <property type="match status" value="1"/>
</dbReference>
<evidence type="ECO:0000256" key="1">
    <source>
        <dbReference type="ARBA" id="ARBA00022676"/>
    </source>
</evidence>
<dbReference type="Gene3D" id="2.70.98.40">
    <property type="entry name" value="Glycoside hydrolase, family 65, N-terminal domain"/>
    <property type="match status" value="1"/>
</dbReference>
<reference evidence="5 6" key="1">
    <citation type="submission" date="2019-09" db="EMBL/GenBank/DDBJ databases">
        <title>Bacillus ochoae sp. nov., Paenibacillus whitsoniae sp. nov., Paenibacillus spiritus sp. nov. Isolated from the Mars Exploration Rover during spacecraft assembly.</title>
        <authorList>
            <person name="Seuylemezian A."/>
            <person name="Vaishampayan P."/>
        </authorList>
    </citation>
    <scope>NUCLEOTIDE SEQUENCE [LARGE SCALE GENOMIC DNA]</scope>
    <source>
        <strain evidence="5 6">MER_111</strain>
    </source>
</reference>
<dbReference type="InterPro" id="IPR011013">
    <property type="entry name" value="Gal_mutarotase_sf_dom"/>
</dbReference>
<dbReference type="OrthoDB" id="9769991at2"/>
<evidence type="ECO:0000313" key="6">
    <source>
        <dbReference type="Proteomes" id="UP000367750"/>
    </source>
</evidence>
<dbReference type="Gene3D" id="2.60.420.10">
    <property type="entry name" value="Maltose phosphorylase, domain 3"/>
    <property type="match status" value="1"/>
</dbReference>
<dbReference type="EMBL" id="VYKK01000004">
    <property type="protein sequence ID" value="KAA9007766.1"/>
    <property type="molecule type" value="Genomic_DNA"/>
</dbReference>
<dbReference type="InterPro" id="IPR008928">
    <property type="entry name" value="6-hairpin_glycosidase_sf"/>
</dbReference>
<proteinExistence type="predicted"/>
<organism evidence="5 6">
    <name type="scientific">Paenibacillus spiritus</name>
    <dbReference type="NCBI Taxonomy" id="2496557"/>
    <lineage>
        <taxon>Bacteria</taxon>
        <taxon>Bacillati</taxon>
        <taxon>Bacillota</taxon>
        <taxon>Bacilli</taxon>
        <taxon>Bacillales</taxon>
        <taxon>Paenibacillaceae</taxon>
        <taxon>Paenibacillus</taxon>
    </lineage>
</organism>
<dbReference type="Pfam" id="PF06165">
    <property type="entry name" value="GH94_b-supersand"/>
    <property type="match status" value="1"/>
</dbReference>
<dbReference type="PANTHER" id="PTHR37469:SF2">
    <property type="entry name" value="CELLOBIONIC ACID PHOSPHORYLASE"/>
    <property type="match status" value="1"/>
</dbReference>
<dbReference type="InterPro" id="IPR037018">
    <property type="entry name" value="GH65_N"/>
</dbReference>
<evidence type="ECO:0000259" key="4">
    <source>
        <dbReference type="Pfam" id="PF17167"/>
    </source>
</evidence>
<dbReference type="InterPro" id="IPR012341">
    <property type="entry name" value="6hp_glycosidase-like_sf"/>
</dbReference>
<feature type="domain" description="Glycosyl hydrolase 94 catalytic" evidence="4">
    <location>
        <begin position="464"/>
        <end position="830"/>
    </location>
</feature>
<dbReference type="AlphaFoldDB" id="A0A5J5GHQ7"/>
<keyword evidence="2 5" id="KW-0808">Transferase</keyword>
<keyword evidence="1" id="KW-0328">Glycosyltransferase</keyword>
<dbReference type="InterPro" id="IPR052047">
    <property type="entry name" value="GH94_Enzymes"/>
</dbReference>
<dbReference type="GO" id="GO:0005975">
    <property type="term" value="P:carbohydrate metabolic process"/>
    <property type="evidence" value="ECO:0007669"/>
    <property type="project" value="InterPro"/>
</dbReference>
<evidence type="ECO:0000313" key="5">
    <source>
        <dbReference type="EMBL" id="KAA9007766.1"/>
    </source>
</evidence>
<dbReference type="GO" id="GO:0030246">
    <property type="term" value="F:carbohydrate binding"/>
    <property type="evidence" value="ECO:0007669"/>
    <property type="project" value="InterPro"/>
</dbReference>
<accession>A0A5J5GHQ7</accession>
<dbReference type="Gene3D" id="1.50.10.10">
    <property type="match status" value="1"/>
</dbReference>
<dbReference type="InterPro" id="IPR010383">
    <property type="entry name" value="Glyco_hydrolase_94_b-supersand"/>
</dbReference>
<protein>
    <submittedName>
        <fullName evidence="5">Glycosyl transferase</fullName>
    </submittedName>
</protein>
<dbReference type="InterPro" id="IPR033432">
    <property type="entry name" value="GH94_catalytic"/>
</dbReference>
<gene>
    <name evidence="5" type="ORF">F4V43_04240</name>
</gene>
<dbReference type="Proteomes" id="UP000367750">
    <property type="component" value="Unassembled WGS sequence"/>
</dbReference>
<dbReference type="SUPFAM" id="SSF48208">
    <property type="entry name" value="Six-hairpin glycosidases"/>
    <property type="match status" value="1"/>
</dbReference>
<evidence type="ECO:0000256" key="2">
    <source>
        <dbReference type="ARBA" id="ARBA00022679"/>
    </source>
</evidence>